<proteinExistence type="predicted"/>
<reference evidence="1 2" key="1">
    <citation type="submission" date="2017-05" db="EMBL/GenBank/DDBJ databases">
        <title>The Genome Sequence of Enterococcus sp. 8G7_MSG3316.</title>
        <authorList>
            <consortium name="The Broad Institute Genomics Platform"/>
            <consortium name="The Broad Institute Genomic Center for Infectious Diseases"/>
            <person name="Earl A."/>
            <person name="Manson A."/>
            <person name="Schwartman J."/>
            <person name="Gilmore M."/>
            <person name="Abouelleil A."/>
            <person name="Cao P."/>
            <person name="Chapman S."/>
            <person name="Cusick C."/>
            <person name="Shea T."/>
            <person name="Young S."/>
            <person name="Neafsey D."/>
            <person name="Nusbaum C."/>
            <person name="Birren B."/>
        </authorList>
    </citation>
    <scope>NUCLEOTIDE SEQUENCE [LARGE SCALE GENOMIC DNA]</scope>
    <source>
        <strain evidence="1 2">8G7_MSG3316</strain>
    </source>
</reference>
<accession>A0A242A6A5</accession>
<gene>
    <name evidence="1" type="ORF">A5886_001645</name>
</gene>
<organism evidence="1 2">
    <name type="scientific">Candidatus Enterococcus testudinis</name>
    <dbReference type="NCBI Taxonomy" id="1834191"/>
    <lineage>
        <taxon>Bacteria</taxon>
        <taxon>Bacillati</taxon>
        <taxon>Bacillota</taxon>
        <taxon>Bacilli</taxon>
        <taxon>Lactobacillales</taxon>
        <taxon>Enterococcaceae</taxon>
        <taxon>Enterococcus</taxon>
    </lineage>
</organism>
<keyword evidence="2" id="KW-1185">Reference proteome</keyword>
<dbReference type="Proteomes" id="UP000195043">
    <property type="component" value="Unassembled WGS sequence"/>
</dbReference>
<comment type="caution">
    <text evidence="1">The sequence shown here is derived from an EMBL/GenBank/DDBJ whole genome shotgun (WGS) entry which is preliminary data.</text>
</comment>
<dbReference type="EMBL" id="NGKU01000001">
    <property type="protein sequence ID" value="OTN76568.1"/>
    <property type="molecule type" value="Genomic_DNA"/>
</dbReference>
<name>A0A242A6A5_9ENTE</name>
<dbReference type="AlphaFoldDB" id="A0A242A6A5"/>
<protein>
    <submittedName>
        <fullName evidence="1">Uncharacterized protein</fullName>
    </submittedName>
</protein>
<evidence type="ECO:0000313" key="1">
    <source>
        <dbReference type="EMBL" id="OTN76568.1"/>
    </source>
</evidence>
<evidence type="ECO:0000313" key="2">
    <source>
        <dbReference type="Proteomes" id="UP000195043"/>
    </source>
</evidence>
<sequence length="63" mass="7002">MMNESQVDLSIDYWAKVIGQPDLVEVQVLHVLTNTVTVCIKETGETGVAKLCDLVPQEEKMIV</sequence>